<feature type="domain" description="Deacetylase PdaC" evidence="1">
    <location>
        <begin position="98"/>
        <end position="179"/>
    </location>
</feature>
<dbReference type="Pfam" id="PF13739">
    <property type="entry name" value="PdaC"/>
    <property type="match status" value="1"/>
</dbReference>
<dbReference type="InterPro" id="IPR025303">
    <property type="entry name" value="PdaC"/>
</dbReference>
<keyword evidence="3" id="KW-1185">Reference proteome</keyword>
<organism evidence="2 3">
    <name type="scientific">Lactobacillus porci</name>
    <dbReference type="NCBI Taxonomy" id="2012477"/>
    <lineage>
        <taxon>Bacteria</taxon>
        <taxon>Bacillati</taxon>
        <taxon>Bacillota</taxon>
        <taxon>Bacilli</taxon>
        <taxon>Lactobacillales</taxon>
        <taxon>Lactobacillaceae</taxon>
        <taxon>Lactobacillus</taxon>
    </lineage>
</organism>
<dbReference type="Proteomes" id="UP000438120">
    <property type="component" value="Unassembled WGS sequence"/>
</dbReference>
<dbReference type="AlphaFoldDB" id="A0A6A8MD07"/>
<evidence type="ECO:0000313" key="2">
    <source>
        <dbReference type="EMBL" id="MST86832.1"/>
    </source>
</evidence>
<evidence type="ECO:0000313" key="3">
    <source>
        <dbReference type="Proteomes" id="UP000438120"/>
    </source>
</evidence>
<dbReference type="Gene3D" id="3.30.565.40">
    <property type="entry name" value="Fervidobacterium nodosum Rt17-B1 like"/>
    <property type="match status" value="1"/>
</dbReference>
<evidence type="ECO:0000259" key="1">
    <source>
        <dbReference type="Pfam" id="PF13739"/>
    </source>
</evidence>
<name>A0A6A8MD07_9LACO</name>
<accession>A0A6A8MD07</accession>
<proteinExistence type="predicted"/>
<comment type="caution">
    <text evidence="2">The sequence shown here is derived from an EMBL/GenBank/DDBJ whole genome shotgun (WGS) entry which is preliminary data.</text>
</comment>
<sequence>MRLFFELNDTAVVPSRAASYKIFSKNLHPRSYNRSRSYNNHTISSVHIRRKKIMFKKAMIAASAALCLGLSAGQVKAAKASWQIKNYKESKRFAKRSATFKYQLPVFKGKSKAIKKINQAQVKSYQAAKKDAKSLFKAAQKDKGNDYDYYYVVKSKVTFNKHGIASIKRSSDHYAGASHIRYVHGEAYSLKSGKRLSVWKVVKGGKKNVQAALKKEARALGMSASAADLVDLNTVDYYISKKGTVYIYPQLTGSQATKSVAVKGRYK</sequence>
<reference evidence="2 3" key="1">
    <citation type="submission" date="2019-08" db="EMBL/GenBank/DDBJ databases">
        <title>In-depth cultivation of the pig gut microbiome towards novel bacterial diversity and tailored functional studies.</title>
        <authorList>
            <person name="Wylensek D."/>
            <person name="Hitch T.C.A."/>
            <person name="Clavel T."/>
        </authorList>
    </citation>
    <scope>NUCLEOTIDE SEQUENCE [LARGE SCALE GENOMIC DNA]</scope>
    <source>
        <strain evidence="2 3">Bifido-178-WT-2B</strain>
    </source>
</reference>
<dbReference type="EMBL" id="VUMX01000008">
    <property type="protein sequence ID" value="MST86832.1"/>
    <property type="molecule type" value="Genomic_DNA"/>
</dbReference>
<gene>
    <name evidence="2" type="ORF">FYJ62_04045</name>
</gene>
<protein>
    <submittedName>
        <fullName evidence="2">DUF4163 domain-containing protein</fullName>
    </submittedName>
</protein>